<keyword evidence="8" id="KW-0808">Transferase</keyword>
<dbReference type="GO" id="GO:0006310">
    <property type="term" value="P:DNA recombination"/>
    <property type="evidence" value="ECO:0007669"/>
    <property type="project" value="UniProtKB-KW"/>
</dbReference>
<keyword evidence="6" id="KW-0229">DNA integration</keyword>
<keyword evidence="2" id="KW-0479">Metal-binding</keyword>
<evidence type="ECO:0000256" key="6">
    <source>
        <dbReference type="ARBA" id="ARBA00022908"/>
    </source>
</evidence>
<organism evidence="11">
    <name type="scientific">Tanacetum cinerariifolium</name>
    <name type="common">Dalmatian daisy</name>
    <name type="synonym">Chrysanthemum cinerariifolium</name>
    <dbReference type="NCBI Taxonomy" id="118510"/>
    <lineage>
        <taxon>Eukaryota</taxon>
        <taxon>Viridiplantae</taxon>
        <taxon>Streptophyta</taxon>
        <taxon>Embryophyta</taxon>
        <taxon>Tracheophyta</taxon>
        <taxon>Spermatophyta</taxon>
        <taxon>Magnoliopsida</taxon>
        <taxon>eudicotyledons</taxon>
        <taxon>Gunneridae</taxon>
        <taxon>Pentapetalae</taxon>
        <taxon>asterids</taxon>
        <taxon>campanulids</taxon>
        <taxon>Asterales</taxon>
        <taxon>Asteraceae</taxon>
        <taxon>Asteroideae</taxon>
        <taxon>Anthemideae</taxon>
        <taxon>Anthemidinae</taxon>
        <taxon>Tanacetum</taxon>
    </lineage>
</organism>
<name>A0A699QA51_TANCI</name>
<reference evidence="11" key="1">
    <citation type="journal article" date="2019" name="Sci. Rep.">
        <title>Draft genome of Tanacetum cinerariifolium, the natural source of mosquito coil.</title>
        <authorList>
            <person name="Yamashiro T."/>
            <person name="Shiraishi A."/>
            <person name="Satake H."/>
            <person name="Nakayama K."/>
        </authorList>
    </citation>
    <scope>NUCLEOTIDE SEQUENCE</scope>
</reference>
<dbReference type="GO" id="GO:0003676">
    <property type="term" value="F:nucleic acid binding"/>
    <property type="evidence" value="ECO:0007669"/>
    <property type="project" value="InterPro"/>
</dbReference>
<comment type="caution">
    <text evidence="11">The sequence shown here is derived from an EMBL/GenBank/DDBJ whole genome shotgun (WGS) entry which is preliminary data.</text>
</comment>
<keyword evidence="8" id="KW-0548">Nucleotidyltransferase</keyword>
<dbReference type="GO" id="GO:0003887">
    <property type="term" value="F:DNA-directed DNA polymerase activity"/>
    <property type="evidence" value="ECO:0007669"/>
    <property type="project" value="UniProtKB-KW"/>
</dbReference>
<evidence type="ECO:0000256" key="5">
    <source>
        <dbReference type="ARBA" id="ARBA00022842"/>
    </source>
</evidence>
<dbReference type="PANTHER" id="PTHR42648">
    <property type="entry name" value="TRANSPOSASE, PUTATIVE-RELATED"/>
    <property type="match status" value="1"/>
</dbReference>
<keyword evidence="7" id="KW-0695">RNA-directed DNA polymerase</keyword>
<keyword evidence="8" id="KW-0239">DNA-directed DNA polymerase</keyword>
<dbReference type="InterPro" id="IPR012337">
    <property type="entry name" value="RNaseH-like_sf"/>
</dbReference>
<proteinExistence type="predicted"/>
<dbReference type="Gene3D" id="3.30.420.10">
    <property type="entry name" value="Ribonuclease H-like superfamily/Ribonuclease H"/>
    <property type="match status" value="1"/>
</dbReference>
<dbReference type="AlphaFoldDB" id="A0A699QA51"/>
<evidence type="ECO:0000256" key="9">
    <source>
        <dbReference type="ARBA" id="ARBA00023172"/>
    </source>
</evidence>
<dbReference type="SUPFAM" id="SSF53098">
    <property type="entry name" value="Ribonuclease H-like"/>
    <property type="match status" value="1"/>
</dbReference>
<keyword evidence="5" id="KW-0460">Magnesium</keyword>
<evidence type="ECO:0000256" key="1">
    <source>
        <dbReference type="ARBA" id="ARBA00022722"/>
    </source>
</evidence>
<evidence type="ECO:0000313" key="11">
    <source>
        <dbReference type="EMBL" id="GFC62419.1"/>
    </source>
</evidence>
<gene>
    <name evidence="11" type="ORF">Tci_834389</name>
</gene>
<keyword evidence="4" id="KW-0378">Hydrolase</keyword>
<dbReference type="InterPro" id="IPR039537">
    <property type="entry name" value="Retrotran_Ty1/copia-like"/>
</dbReference>
<evidence type="ECO:0000256" key="2">
    <source>
        <dbReference type="ARBA" id="ARBA00022723"/>
    </source>
</evidence>
<evidence type="ECO:0000259" key="10">
    <source>
        <dbReference type="PROSITE" id="PS50994"/>
    </source>
</evidence>
<keyword evidence="3" id="KW-0255">Endonuclease</keyword>
<keyword evidence="1" id="KW-0540">Nuclease</keyword>
<dbReference type="Pfam" id="PF25597">
    <property type="entry name" value="SH3_retrovirus"/>
    <property type="match status" value="1"/>
</dbReference>
<dbReference type="InterPro" id="IPR036397">
    <property type="entry name" value="RNaseH_sf"/>
</dbReference>
<dbReference type="GO" id="GO:0015074">
    <property type="term" value="P:DNA integration"/>
    <property type="evidence" value="ECO:0007669"/>
    <property type="project" value="UniProtKB-KW"/>
</dbReference>
<feature type="domain" description="Integrase catalytic" evidence="10">
    <location>
        <begin position="32"/>
        <end position="206"/>
    </location>
</feature>
<evidence type="ECO:0000256" key="4">
    <source>
        <dbReference type="ARBA" id="ARBA00022801"/>
    </source>
</evidence>
<dbReference type="PANTHER" id="PTHR42648:SF11">
    <property type="entry name" value="TRANSPOSON TY4-P GAG-POL POLYPROTEIN"/>
    <property type="match status" value="1"/>
</dbReference>
<sequence>MGITSGIKGYRLWCSKTKKTIFSRDVTFNESAMLKKVNVEQLDGTTKKVEFERIIVPVHREIDHNSIFCLITCNDVYPVWVYTLKTNDEVLGVFIKWKKMMETQTCKKIKHLRTDNGREYKNDLFTKFCEEEGIIRHFIVRHTPQQNGVAEPMNRTLPEKVRFMLSNAGLGKEFCAEVVTYACHLVNRLPSTAIDGKTPFEKKSVG</sequence>
<dbReference type="GO" id="GO:0004519">
    <property type="term" value="F:endonuclease activity"/>
    <property type="evidence" value="ECO:0007669"/>
    <property type="project" value="UniProtKB-KW"/>
</dbReference>
<dbReference type="InterPro" id="IPR001584">
    <property type="entry name" value="Integrase_cat-core"/>
</dbReference>
<dbReference type="GO" id="GO:0003964">
    <property type="term" value="F:RNA-directed DNA polymerase activity"/>
    <property type="evidence" value="ECO:0007669"/>
    <property type="project" value="UniProtKB-KW"/>
</dbReference>
<evidence type="ECO:0000256" key="3">
    <source>
        <dbReference type="ARBA" id="ARBA00022759"/>
    </source>
</evidence>
<dbReference type="InterPro" id="IPR057670">
    <property type="entry name" value="SH3_retrovirus"/>
</dbReference>
<dbReference type="PROSITE" id="PS50994">
    <property type="entry name" value="INTEGRASE"/>
    <property type="match status" value="1"/>
</dbReference>
<dbReference type="GO" id="GO:0046872">
    <property type="term" value="F:metal ion binding"/>
    <property type="evidence" value="ECO:0007669"/>
    <property type="project" value="UniProtKB-KW"/>
</dbReference>
<keyword evidence="9" id="KW-0233">DNA recombination</keyword>
<dbReference type="GO" id="GO:0016787">
    <property type="term" value="F:hydrolase activity"/>
    <property type="evidence" value="ECO:0007669"/>
    <property type="project" value="UniProtKB-KW"/>
</dbReference>
<accession>A0A699QA51</accession>
<dbReference type="EMBL" id="BKCJ010993821">
    <property type="protein sequence ID" value="GFC62419.1"/>
    <property type="molecule type" value="Genomic_DNA"/>
</dbReference>
<evidence type="ECO:0000256" key="7">
    <source>
        <dbReference type="ARBA" id="ARBA00022918"/>
    </source>
</evidence>
<protein>
    <submittedName>
        <fullName evidence="11">Retrovirus-related Pol polyprotein from transposon TNT 1-94</fullName>
    </submittedName>
</protein>
<evidence type="ECO:0000256" key="8">
    <source>
        <dbReference type="ARBA" id="ARBA00022932"/>
    </source>
</evidence>